<comment type="caution">
    <text evidence="10">The sequence shown here is derived from an EMBL/GenBank/DDBJ whole genome shotgun (WGS) entry which is preliminary data.</text>
</comment>
<name>A0A813RDD4_9BILA</name>
<evidence type="ECO:0000256" key="7">
    <source>
        <dbReference type="RuleBase" id="RU363034"/>
    </source>
</evidence>
<keyword evidence="3 7" id="KW-0645">Protease</keyword>
<dbReference type="InterPro" id="IPR001314">
    <property type="entry name" value="Peptidase_S1A"/>
</dbReference>
<dbReference type="SMART" id="SM00020">
    <property type="entry name" value="Tryp_SPc"/>
    <property type="match status" value="1"/>
</dbReference>
<dbReference type="FunFam" id="2.40.10.10:FF:000003">
    <property type="entry name" value="Transmembrane serine protease 3"/>
    <property type="match status" value="1"/>
</dbReference>
<evidence type="ECO:0000313" key="11">
    <source>
        <dbReference type="EMBL" id="CAF0799390.1"/>
    </source>
</evidence>
<dbReference type="EMBL" id="CAJNOT010000021">
    <property type="protein sequence ID" value="CAF0778739.1"/>
    <property type="molecule type" value="Genomic_DNA"/>
</dbReference>
<dbReference type="InterPro" id="IPR043504">
    <property type="entry name" value="Peptidase_S1_PA_chymotrypsin"/>
</dbReference>
<evidence type="ECO:0000313" key="12">
    <source>
        <dbReference type="EMBL" id="CAF1556187.1"/>
    </source>
</evidence>
<dbReference type="GO" id="GO:0004252">
    <property type="term" value="F:serine-type endopeptidase activity"/>
    <property type="evidence" value="ECO:0007669"/>
    <property type="project" value="InterPro"/>
</dbReference>
<dbReference type="Pfam" id="PF00089">
    <property type="entry name" value="Trypsin"/>
    <property type="match status" value="1"/>
</dbReference>
<keyword evidence="6" id="KW-1015">Disulfide bond</keyword>
<reference evidence="10" key="1">
    <citation type="submission" date="2021-02" db="EMBL/GenBank/DDBJ databases">
        <authorList>
            <person name="Nowell W R."/>
        </authorList>
    </citation>
    <scope>NUCLEOTIDE SEQUENCE</scope>
</reference>
<feature type="domain" description="Peptidase S1" evidence="9">
    <location>
        <begin position="40"/>
        <end position="284"/>
    </location>
</feature>
<dbReference type="EMBL" id="CAJOBD010000033">
    <property type="protein sequence ID" value="CAF3545409.1"/>
    <property type="molecule type" value="Genomic_DNA"/>
</dbReference>
<evidence type="ECO:0000256" key="4">
    <source>
        <dbReference type="ARBA" id="ARBA00022801"/>
    </source>
</evidence>
<dbReference type="PRINTS" id="PR00722">
    <property type="entry name" value="CHYMOTRYPSIN"/>
</dbReference>
<dbReference type="InterPro" id="IPR001254">
    <property type="entry name" value="Trypsin_dom"/>
</dbReference>
<dbReference type="SUPFAM" id="SSF50494">
    <property type="entry name" value="Trypsin-like serine proteases"/>
    <property type="match status" value="1"/>
</dbReference>
<dbReference type="GO" id="GO:0005615">
    <property type="term" value="C:extracellular space"/>
    <property type="evidence" value="ECO:0007669"/>
    <property type="project" value="TreeGrafter"/>
</dbReference>
<dbReference type="PANTHER" id="PTHR24264:SF15">
    <property type="entry name" value="RIKEN CDNA 2210010C04 GENE"/>
    <property type="match status" value="1"/>
</dbReference>
<evidence type="ECO:0000259" key="9">
    <source>
        <dbReference type="PROSITE" id="PS50240"/>
    </source>
</evidence>
<proteinExistence type="predicted"/>
<evidence type="ECO:0000313" key="13">
    <source>
        <dbReference type="EMBL" id="CAF3545409.1"/>
    </source>
</evidence>
<evidence type="ECO:0000313" key="15">
    <source>
        <dbReference type="Proteomes" id="UP000663870"/>
    </source>
</evidence>
<evidence type="ECO:0000313" key="10">
    <source>
        <dbReference type="EMBL" id="CAF0778739.1"/>
    </source>
</evidence>
<dbReference type="AlphaFoldDB" id="A0A813RDD4"/>
<evidence type="ECO:0000256" key="5">
    <source>
        <dbReference type="ARBA" id="ARBA00022825"/>
    </source>
</evidence>
<dbReference type="Proteomes" id="UP000663836">
    <property type="component" value="Unassembled WGS sequence"/>
</dbReference>
<keyword evidence="8" id="KW-0732">Signal</keyword>
<evidence type="ECO:0000256" key="6">
    <source>
        <dbReference type="ARBA" id="ARBA00023157"/>
    </source>
</evidence>
<comment type="subcellular location">
    <subcellularLocation>
        <location evidence="1">Secreted</location>
    </subcellularLocation>
</comment>
<feature type="signal peptide" evidence="8">
    <location>
        <begin position="1"/>
        <end position="23"/>
    </location>
</feature>
<dbReference type="PROSITE" id="PS00135">
    <property type="entry name" value="TRYPSIN_SER"/>
    <property type="match status" value="1"/>
</dbReference>
<gene>
    <name evidence="13" type="ORF">JBS370_LOCUS1073</name>
    <name evidence="12" type="ORF">JXQ802_LOCUS44001</name>
    <name evidence="11" type="ORF">PYM288_LOCUS4530</name>
    <name evidence="10" type="ORF">ZHD862_LOCUS1265</name>
</gene>
<keyword evidence="15" id="KW-1185">Reference proteome</keyword>
<feature type="chain" id="PRO_5035597668" description="Peptidase S1 domain-containing protein" evidence="8">
    <location>
        <begin position="24"/>
        <end position="287"/>
    </location>
</feature>
<dbReference type="EMBL" id="CAJNOH010000041">
    <property type="protein sequence ID" value="CAF0799390.1"/>
    <property type="molecule type" value="Genomic_DNA"/>
</dbReference>
<organism evidence="10 14">
    <name type="scientific">Rotaria sordida</name>
    <dbReference type="NCBI Taxonomy" id="392033"/>
    <lineage>
        <taxon>Eukaryota</taxon>
        <taxon>Metazoa</taxon>
        <taxon>Spiralia</taxon>
        <taxon>Gnathifera</taxon>
        <taxon>Rotifera</taxon>
        <taxon>Eurotatoria</taxon>
        <taxon>Bdelloidea</taxon>
        <taxon>Philodinida</taxon>
        <taxon>Philodinidae</taxon>
        <taxon>Rotaria</taxon>
    </lineage>
</organism>
<dbReference type="PANTHER" id="PTHR24264">
    <property type="entry name" value="TRYPSIN-RELATED"/>
    <property type="match status" value="1"/>
</dbReference>
<dbReference type="InterPro" id="IPR018114">
    <property type="entry name" value="TRYPSIN_HIS"/>
</dbReference>
<dbReference type="Gene3D" id="2.40.10.10">
    <property type="entry name" value="Trypsin-like serine proteases"/>
    <property type="match status" value="1"/>
</dbReference>
<keyword evidence="4 7" id="KW-0378">Hydrolase</keyword>
<protein>
    <recommendedName>
        <fullName evidence="9">Peptidase S1 domain-containing protein</fullName>
    </recommendedName>
</protein>
<evidence type="ECO:0000256" key="8">
    <source>
        <dbReference type="SAM" id="SignalP"/>
    </source>
</evidence>
<dbReference type="PROSITE" id="PS00134">
    <property type="entry name" value="TRYPSIN_HIS"/>
    <property type="match status" value="1"/>
</dbReference>
<keyword evidence="5 7" id="KW-0720">Serine protease</keyword>
<dbReference type="Proteomes" id="UP000663864">
    <property type="component" value="Unassembled WGS sequence"/>
</dbReference>
<evidence type="ECO:0000256" key="3">
    <source>
        <dbReference type="ARBA" id="ARBA00022670"/>
    </source>
</evidence>
<accession>A0A813RDD4</accession>
<dbReference type="GO" id="GO:0006508">
    <property type="term" value="P:proteolysis"/>
    <property type="evidence" value="ECO:0007669"/>
    <property type="project" value="UniProtKB-KW"/>
</dbReference>
<dbReference type="EMBL" id="CAJNOL010003290">
    <property type="protein sequence ID" value="CAF1556187.1"/>
    <property type="molecule type" value="Genomic_DNA"/>
</dbReference>
<dbReference type="InterPro" id="IPR050127">
    <property type="entry name" value="Serine_Proteases_S1"/>
</dbReference>
<keyword evidence="2" id="KW-0964">Secreted</keyword>
<dbReference type="InterPro" id="IPR009003">
    <property type="entry name" value="Peptidase_S1_PA"/>
</dbReference>
<sequence>MERIKSFLGLVVIVICLVYQYETKENKINNEIILKRLRRIIRGHLAKPGQFPYQVSINNNGDHFCGGALIHEKWILSAAHCLKYFRSIQNFYAVMGATYLDRADPKYVQISRIDAYFQFPRYDPWGDPKDGNITRNDHDLVLLKLQDRAQLTNRVRLIQLPDPKNENITFENMQQCIVSGFGTIKDTRQSYILKYLTVPIVGRDQCARGHRPRRIKDFHICAGYWHGGSDACNGDSGGPLVCYSNQGPRLIGIVSWGVECARHGTYGVYTRVSRYLRWINQTIERYS</sequence>
<dbReference type="Proteomes" id="UP000663854">
    <property type="component" value="Unassembled WGS sequence"/>
</dbReference>
<evidence type="ECO:0000256" key="2">
    <source>
        <dbReference type="ARBA" id="ARBA00022525"/>
    </source>
</evidence>
<dbReference type="PROSITE" id="PS50240">
    <property type="entry name" value="TRYPSIN_DOM"/>
    <property type="match status" value="1"/>
</dbReference>
<dbReference type="InterPro" id="IPR033116">
    <property type="entry name" value="TRYPSIN_SER"/>
</dbReference>
<dbReference type="Proteomes" id="UP000663870">
    <property type="component" value="Unassembled WGS sequence"/>
</dbReference>
<evidence type="ECO:0000256" key="1">
    <source>
        <dbReference type="ARBA" id="ARBA00004613"/>
    </source>
</evidence>
<evidence type="ECO:0000313" key="14">
    <source>
        <dbReference type="Proteomes" id="UP000663864"/>
    </source>
</evidence>
<dbReference type="CDD" id="cd00190">
    <property type="entry name" value="Tryp_SPc"/>
    <property type="match status" value="1"/>
</dbReference>